<evidence type="ECO:0000256" key="7">
    <source>
        <dbReference type="ARBA" id="ARBA00038093"/>
    </source>
</evidence>
<evidence type="ECO:0000256" key="3">
    <source>
        <dbReference type="ARBA" id="ARBA00022722"/>
    </source>
</evidence>
<dbReference type="InterPro" id="IPR029060">
    <property type="entry name" value="PIN-like_dom_sf"/>
</dbReference>
<dbReference type="GO" id="GO:0016787">
    <property type="term" value="F:hydrolase activity"/>
    <property type="evidence" value="ECO:0007669"/>
    <property type="project" value="UniProtKB-KW"/>
</dbReference>
<dbReference type="InterPro" id="IPR050556">
    <property type="entry name" value="Type_II_TA_system_RNase"/>
</dbReference>
<dbReference type="Gene3D" id="3.40.50.1010">
    <property type="entry name" value="5'-nuclease"/>
    <property type="match status" value="1"/>
</dbReference>
<organism evidence="8 9">
    <name type="scientific">Subtercola boreus</name>
    <dbReference type="NCBI Taxonomy" id="120213"/>
    <lineage>
        <taxon>Bacteria</taxon>
        <taxon>Bacillati</taxon>
        <taxon>Actinomycetota</taxon>
        <taxon>Actinomycetes</taxon>
        <taxon>Micrococcales</taxon>
        <taxon>Microbacteriaceae</taxon>
        <taxon>Subtercola</taxon>
    </lineage>
</organism>
<keyword evidence="2" id="KW-1277">Toxin-antitoxin system</keyword>
<gene>
    <name evidence="8" type="ORF">B7R21_15475</name>
</gene>
<comment type="similarity">
    <text evidence="7">Belongs to the PINc/VapC protein family.</text>
</comment>
<evidence type="ECO:0000313" key="9">
    <source>
        <dbReference type="Proteomes" id="UP000256709"/>
    </source>
</evidence>
<evidence type="ECO:0000256" key="4">
    <source>
        <dbReference type="ARBA" id="ARBA00022723"/>
    </source>
</evidence>
<dbReference type="SUPFAM" id="SSF88723">
    <property type="entry name" value="PIN domain-like"/>
    <property type="match status" value="1"/>
</dbReference>
<name>A0A3E0VDF9_9MICO</name>
<dbReference type="Proteomes" id="UP000256709">
    <property type="component" value="Unassembled WGS sequence"/>
</dbReference>
<sequence>MSSAGLDTNILIDPPKDLPDDSFGSSIISLAELHSGVELATDVATRAQRQQRLVQLRALFDWIPFDEYSAESYGVLAATVARTRPGHARSKDIMIAGQAHALGVPLMTRNARDFELVSHLVQVIPVS</sequence>
<keyword evidence="4" id="KW-0479">Metal-binding</keyword>
<evidence type="ECO:0000256" key="5">
    <source>
        <dbReference type="ARBA" id="ARBA00022801"/>
    </source>
</evidence>
<comment type="cofactor">
    <cofactor evidence="1">
        <name>Mg(2+)</name>
        <dbReference type="ChEBI" id="CHEBI:18420"/>
    </cofactor>
</comment>
<evidence type="ECO:0000256" key="1">
    <source>
        <dbReference type="ARBA" id="ARBA00001946"/>
    </source>
</evidence>
<dbReference type="PANTHER" id="PTHR33653:SF1">
    <property type="entry name" value="RIBONUCLEASE VAPC2"/>
    <property type="match status" value="1"/>
</dbReference>
<protein>
    <submittedName>
        <fullName evidence="8">Uncharacterized protein</fullName>
    </submittedName>
</protein>
<keyword evidence="6" id="KW-0460">Magnesium</keyword>
<evidence type="ECO:0000256" key="2">
    <source>
        <dbReference type="ARBA" id="ARBA00022649"/>
    </source>
</evidence>
<dbReference type="GO" id="GO:0046872">
    <property type="term" value="F:metal ion binding"/>
    <property type="evidence" value="ECO:0007669"/>
    <property type="project" value="UniProtKB-KW"/>
</dbReference>
<dbReference type="PANTHER" id="PTHR33653">
    <property type="entry name" value="RIBONUCLEASE VAPC2"/>
    <property type="match status" value="1"/>
</dbReference>
<evidence type="ECO:0000256" key="6">
    <source>
        <dbReference type="ARBA" id="ARBA00022842"/>
    </source>
</evidence>
<keyword evidence="3" id="KW-0540">Nuclease</keyword>
<dbReference type="GO" id="GO:0004518">
    <property type="term" value="F:nuclease activity"/>
    <property type="evidence" value="ECO:0007669"/>
    <property type="project" value="UniProtKB-KW"/>
</dbReference>
<dbReference type="OrthoDB" id="5118576at2"/>
<keyword evidence="5" id="KW-0378">Hydrolase</keyword>
<dbReference type="AlphaFoldDB" id="A0A3E0VDF9"/>
<accession>A0A3E0VDF9</accession>
<dbReference type="RefSeq" id="WP_116284121.1">
    <property type="nucleotide sequence ID" value="NZ_NBXA01000026.1"/>
</dbReference>
<comment type="caution">
    <text evidence="8">The sequence shown here is derived from an EMBL/GenBank/DDBJ whole genome shotgun (WGS) entry which is preliminary data.</text>
</comment>
<proteinExistence type="inferred from homology"/>
<dbReference type="EMBL" id="NBXA01000026">
    <property type="protein sequence ID" value="RFA07583.1"/>
    <property type="molecule type" value="Genomic_DNA"/>
</dbReference>
<reference evidence="8 9" key="1">
    <citation type="submission" date="2017-04" db="EMBL/GenBank/DDBJ databases">
        <title>Comparative genome analysis of Subtercola boreus.</title>
        <authorList>
            <person name="Cho Y.-J."/>
            <person name="Cho A."/>
            <person name="Kim O.-S."/>
            <person name="Lee J.-I."/>
        </authorList>
    </citation>
    <scope>NUCLEOTIDE SEQUENCE [LARGE SCALE GENOMIC DNA]</scope>
    <source>
        <strain evidence="8 9">P27444</strain>
    </source>
</reference>
<evidence type="ECO:0000313" key="8">
    <source>
        <dbReference type="EMBL" id="RFA07583.1"/>
    </source>
</evidence>